<name>A0A1H0Q1B3_SELRU</name>
<reference evidence="3 4" key="1">
    <citation type="submission" date="2016-10" db="EMBL/GenBank/DDBJ databases">
        <authorList>
            <person name="de Groot N.N."/>
        </authorList>
    </citation>
    <scope>NUCLEOTIDE SEQUENCE [LARGE SCALE GENOMIC DNA]</scope>
    <source>
        <strain evidence="3 4">S137</strain>
    </source>
</reference>
<evidence type="ECO:0000256" key="1">
    <source>
        <dbReference type="PIRSR" id="PIRSR033579-1"/>
    </source>
</evidence>
<dbReference type="InterPro" id="IPR010388">
    <property type="entry name" value="Anaerobic_Co-chelatase"/>
</dbReference>
<dbReference type="RefSeq" id="WP_074571714.1">
    <property type="nucleotide sequence ID" value="NZ_FNJQ01000006.1"/>
</dbReference>
<accession>A0A1H0Q1B3</accession>
<dbReference type="SUPFAM" id="SSF53800">
    <property type="entry name" value="Chelatase"/>
    <property type="match status" value="1"/>
</dbReference>
<feature type="binding site" evidence="2">
    <location>
        <position position="146"/>
    </location>
    <ligand>
        <name>Co(2+)</name>
        <dbReference type="ChEBI" id="CHEBI:48828"/>
    </ligand>
</feature>
<dbReference type="GO" id="GO:0019251">
    <property type="term" value="P:anaerobic cobalamin biosynthetic process"/>
    <property type="evidence" value="ECO:0007669"/>
    <property type="project" value="InterPro"/>
</dbReference>
<sequence>MDKKQAILFTSFGVASEQARRNCIDAAAKRLQKAYPDLAIRQAYTSVFIKKKLAGQGIQVDSLPEALERLQADGFSHVIIQPGYLTAGEEYEKKVLQVAAKYQDSFVKLVISRPIMERPEDGADVLAVLQEIFSLAEGEELVLVGHGSPHQHNPAYENLQALCDKASFPAHIGVIEPTDTPDFAMVLKRLQAKGVQKVLLAPLLLSGGSHVNEDIAGDEPDSWLNRLRAAGIEVRISLKGMGEYPAFQDIYVKRLQEWD</sequence>
<evidence type="ECO:0000313" key="4">
    <source>
        <dbReference type="Proteomes" id="UP000182412"/>
    </source>
</evidence>
<dbReference type="EMBL" id="FNJQ01000006">
    <property type="protein sequence ID" value="SDP10850.1"/>
    <property type="molecule type" value="Genomic_DNA"/>
</dbReference>
<dbReference type="Pfam" id="PF06180">
    <property type="entry name" value="CbiK"/>
    <property type="match status" value="1"/>
</dbReference>
<feature type="binding site" evidence="2">
    <location>
        <position position="176"/>
    </location>
    <ligand>
        <name>Co(2+)</name>
        <dbReference type="ChEBI" id="CHEBI:48828"/>
    </ligand>
</feature>
<dbReference type="AlphaFoldDB" id="A0A1H0Q1B3"/>
<dbReference type="OrthoDB" id="9770331at2"/>
<feature type="binding site" evidence="2">
    <location>
        <position position="210"/>
    </location>
    <ligand>
        <name>Co(2+)</name>
        <dbReference type="ChEBI" id="CHEBI:48828"/>
    </ligand>
</feature>
<keyword evidence="2" id="KW-0170">Cobalt</keyword>
<gene>
    <name evidence="3" type="ORF">SAMN05216366_10689</name>
</gene>
<protein>
    <submittedName>
        <fullName evidence="3">Sirohydrochlorin cobaltochelatase</fullName>
    </submittedName>
</protein>
<dbReference type="GO" id="GO:0046872">
    <property type="term" value="F:metal ion binding"/>
    <property type="evidence" value="ECO:0007669"/>
    <property type="project" value="UniProtKB-KW"/>
</dbReference>
<evidence type="ECO:0000313" key="3">
    <source>
        <dbReference type="EMBL" id="SDP10850.1"/>
    </source>
</evidence>
<dbReference type="GO" id="GO:0016852">
    <property type="term" value="F:sirohydrochlorin cobaltochelatase activity"/>
    <property type="evidence" value="ECO:0007669"/>
    <property type="project" value="InterPro"/>
</dbReference>
<proteinExistence type="predicted"/>
<dbReference type="Gene3D" id="3.40.50.1400">
    <property type="match status" value="2"/>
</dbReference>
<feature type="active site" description="Proton acceptor" evidence="1">
    <location>
        <position position="146"/>
    </location>
</feature>
<dbReference type="PIRSF" id="PIRSF033579">
    <property type="entry name" value="Anaer_Co_chel"/>
    <property type="match status" value="1"/>
</dbReference>
<evidence type="ECO:0000256" key="2">
    <source>
        <dbReference type="PIRSR" id="PIRSR033579-3"/>
    </source>
</evidence>
<dbReference type="Proteomes" id="UP000182412">
    <property type="component" value="Unassembled WGS sequence"/>
</dbReference>
<organism evidence="3 4">
    <name type="scientific">Selenomonas ruminantium</name>
    <dbReference type="NCBI Taxonomy" id="971"/>
    <lineage>
        <taxon>Bacteria</taxon>
        <taxon>Bacillati</taxon>
        <taxon>Bacillota</taxon>
        <taxon>Negativicutes</taxon>
        <taxon>Selenomonadales</taxon>
        <taxon>Selenomonadaceae</taxon>
        <taxon>Selenomonas</taxon>
    </lineage>
</organism>
<keyword evidence="2" id="KW-0479">Metal-binding</keyword>